<evidence type="ECO:0000256" key="5">
    <source>
        <dbReference type="ARBA" id="ARBA00022833"/>
    </source>
</evidence>
<evidence type="ECO:0000259" key="9">
    <source>
        <dbReference type="Pfam" id="PF12826"/>
    </source>
</evidence>
<dbReference type="GO" id="GO:0006281">
    <property type="term" value="P:DNA repair"/>
    <property type="evidence" value="ECO:0007669"/>
    <property type="project" value="UniProtKB-KW"/>
</dbReference>
<evidence type="ECO:0000256" key="8">
    <source>
        <dbReference type="ARBA" id="ARBA00023204"/>
    </source>
</evidence>
<dbReference type="EMBL" id="JAGTPW010000017">
    <property type="protein sequence ID" value="MBR8644796.1"/>
    <property type="molecule type" value="Genomic_DNA"/>
</dbReference>
<proteinExistence type="predicted"/>
<dbReference type="FunFam" id="1.10.150.20:FF:000006">
    <property type="entry name" value="DNA ligase"/>
    <property type="match status" value="1"/>
</dbReference>
<dbReference type="Pfam" id="PF12826">
    <property type="entry name" value="HHH_2"/>
    <property type="match status" value="1"/>
</dbReference>
<keyword evidence="7" id="KW-0520">NAD</keyword>
<name>A0A941FQF7_9BACI</name>
<evidence type="ECO:0000256" key="7">
    <source>
        <dbReference type="ARBA" id="ARBA00023027"/>
    </source>
</evidence>
<feature type="domain" description="DisA/LigA helix-hairpin-helix motif" evidence="9">
    <location>
        <begin position="4"/>
        <end position="65"/>
    </location>
</feature>
<dbReference type="Proteomes" id="UP000680045">
    <property type="component" value="Unassembled WGS sequence"/>
</dbReference>
<dbReference type="AlphaFoldDB" id="A0A941FQF7"/>
<keyword evidence="1" id="KW-0436">Ligase</keyword>
<dbReference type="GO" id="GO:0006260">
    <property type="term" value="P:DNA replication"/>
    <property type="evidence" value="ECO:0007669"/>
    <property type="project" value="UniProtKB-KW"/>
</dbReference>
<evidence type="ECO:0000256" key="2">
    <source>
        <dbReference type="ARBA" id="ARBA00022705"/>
    </source>
</evidence>
<evidence type="ECO:0000256" key="4">
    <source>
        <dbReference type="ARBA" id="ARBA00022763"/>
    </source>
</evidence>
<evidence type="ECO:0000313" key="11">
    <source>
        <dbReference type="Proteomes" id="UP000680045"/>
    </source>
</evidence>
<keyword evidence="3" id="KW-0479">Metal-binding</keyword>
<organism evidence="10 11">
    <name type="scientific">Peribacillus frigoritolerans</name>
    <dbReference type="NCBI Taxonomy" id="450367"/>
    <lineage>
        <taxon>Bacteria</taxon>
        <taxon>Bacillati</taxon>
        <taxon>Bacillota</taxon>
        <taxon>Bacilli</taxon>
        <taxon>Bacillales</taxon>
        <taxon>Bacillaceae</taxon>
        <taxon>Peribacillus</taxon>
    </lineage>
</organism>
<dbReference type="SUPFAM" id="SSF47781">
    <property type="entry name" value="RuvA domain 2-like"/>
    <property type="match status" value="1"/>
</dbReference>
<dbReference type="InterPro" id="IPR010994">
    <property type="entry name" value="RuvA_2-like"/>
</dbReference>
<keyword evidence="2" id="KW-0235">DNA replication</keyword>
<sequence>MEKLLFGLGIRHVGSKAAKTLAREFGTMEVLSKASREELTAINEIGDKMADSIVAYFELEEVHALLNELDAAGVNLTFKGQRAVALENNDSFSPVKQSF</sequence>
<dbReference type="GO" id="GO:0046872">
    <property type="term" value="F:metal ion binding"/>
    <property type="evidence" value="ECO:0007669"/>
    <property type="project" value="UniProtKB-KW"/>
</dbReference>
<dbReference type="GO" id="GO:0016874">
    <property type="term" value="F:ligase activity"/>
    <property type="evidence" value="ECO:0007669"/>
    <property type="project" value="UniProtKB-KW"/>
</dbReference>
<evidence type="ECO:0000256" key="6">
    <source>
        <dbReference type="ARBA" id="ARBA00022842"/>
    </source>
</evidence>
<reference evidence="10" key="1">
    <citation type="submission" date="2021-04" db="EMBL/GenBank/DDBJ databases">
        <title>Whole genome sequencing of Enterococci isolates from hospitalized patients.</title>
        <authorList>
            <person name="Ogoti B.M."/>
            <person name="Onyambu F.G."/>
        </authorList>
    </citation>
    <scope>NUCLEOTIDE SEQUENCE</scope>
    <source>
        <strain evidence="10">242</strain>
    </source>
</reference>
<accession>A0A941FQF7</accession>
<keyword evidence="6" id="KW-0460">Magnesium</keyword>
<evidence type="ECO:0000313" key="10">
    <source>
        <dbReference type="EMBL" id="MBR8644796.1"/>
    </source>
</evidence>
<evidence type="ECO:0000256" key="1">
    <source>
        <dbReference type="ARBA" id="ARBA00022598"/>
    </source>
</evidence>
<keyword evidence="4" id="KW-0227">DNA damage</keyword>
<dbReference type="InterPro" id="IPR041663">
    <property type="entry name" value="DisA/LigA_HHH"/>
</dbReference>
<keyword evidence="5" id="KW-0862">Zinc</keyword>
<keyword evidence="8" id="KW-0234">DNA repair</keyword>
<protein>
    <recommendedName>
        <fullName evidence="9">DisA/LigA helix-hairpin-helix motif domain-containing protein</fullName>
    </recommendedName>
</protein>
<evidence type="ECO:0000256" key="3">
    <source>
        <dbReference type="ARBA" id="ARBA00022723"/>
    </source>
</evidence>
<gene>
    <name evidence="10" type="ORF">KEH51_11415</name>
</gene>
<dbReference type="Gene3D" id="1.10.150.20">
    <property type="entry name" value="5' to 3' exonuclease, C-terminal subdomain"/>
    <property type="match status" value="1"/>
</dbReference>
<comment type="caution">
    <text evidence="10">The sequence shown here is derived from an EMBL/GenBank/DDBJ whole genome shotgun (WGS) entry which is preliminary data.</text>
</comment>